<reference evidence="2 3" key="1">
    <citation type="submission" date="2018-10" db="EMBL/GenBank/DDBJ databases">
        <authorList>
            <person name="Zhang X."/>
        </authorList>
    </citation>
    <scope>NUCLEOTIDE SEQUENCE [LARGE SCALE GENOMIC DNA]</scope>
    <source>
        <strain evidence="2 3">SK-G1</strain>
    </source>
</reference>
<dbReference type="InterPro" id="IPR028261">
    <property type="entry name" value="DPD_II"/>
</dbReference>
<dbReference type="PROSITE" id="PS51379">
    <property type="entry name" value="4FE4S_FER_2"/>
    <property type="match status" value="1"/>
</dbReference>
<dbReference type="InterPro" id="IPR017896">
    <property type="entry name" value="4Fe4S_Fe-S-bd"/>
</dbReference>
<dbReference type="KEGG" id="bacg:D2962_00265"/>
<protein>
    <submittedName>
        <fullName evidence="2">Dihydropyrimidine dehydrogenase</fullName>
    </submittedName>
</protein>
<dbReference type="InterPro" id="IPR009051">
    <property type="entry name" value="Helical_ferredxn"/>
</dbReference>
<evidence type="ECO:0000313" key="3">
    <source>
        <dbReference type="Proteomes" id="UP000280960"/>
    </source>
</evidence>
<name>A0A3G2R1C1_9FIRM</name>
<dbReference type="Pfam" id="PF14691">
    <property type="entry name" value="Fer4_20"/>
    <property type="match status" value="1"/>
</dbReference>
<dbReference type="AlphaFoldDB" id="A0A3G2R1C1"/>
<dbReference type="SUPFAM" id="SSF51971">
    <property type="entry name" value="Nucleotide-binding domain"/>
    <property type="match status" value="1"/>
</dbReference>
<dbReference type="InterPro" id="IPR036188">
    <property type="entry name" value="FAD/NAD-bd_sf"/>
</dbReference>
<proteinExistence type="predicted"/>
<dbReference type="Proteomes" id="UP000280960">
    <property type="component" value="Chromosome"/>
</dbReference>
<dbReference type="PANTHER" id="PTHR42783:SF3">
    <property type="entry name" value="GLUTAMATE SYNTHASE [NADPH] SMALL CHAIN-RELATED"/>
    <property type="match status" value="1"/>
</dbReference>
<organism evidence="2 3">
    <name type="scientific">Biomaibacter acetigenes</name>
    <dbReference type="NCBI Taxonomy" id="2316383"/>
    <lineage>
        <taxon>Bacteria</taxon>
        <taxon>Bacillati</taxon>
        <taxon>Bacillota</taxon>
        <taxon>Clostridia</taxon>
        <taxon>Thermosediminibacterales</taxon>
        <taxon>Tepidanaerobacteraceae</taxon>
        <taxon>Biomaibacter</taxon>
    </lineage>
</organism>
<evidence type="ECO:0000313" key="2">
    <source>
        <dbReference type="EMBL" id="AYO29242.1"/>
    </source>
</evidence>
<dbReference type="PANTHER" id="PTHR42783">
    <property type="entry name" value="GLUTAMATE SYNTHASE [NADPH] SMALL CHAIN"/>
    <property type="match status" value="1"/>
</dbReference>
<gene>
    <name evidence="2" type="ORF">D2962_00265</name>
</gene>
<dbReference type="Gene3D" id="1.10.1060.10">
    <property type="entry name" value="Alpha-helical ferredoxin"/>
    <property type="match status" value="1"/>
</dbReference>
<accession>A0A3G2R1C1</accession>
<evidence type="ECO:0000259" key="1">
    <source>
        <dbReference type="PROSITE" id="PS51379"/>
    </source>
</evidence>
<keyword evidence="3" id="KW-1185">Reference proteome</keyword>
<dbReference type="InterPro" id="IPR023753">
    <property type="entry name" value="FAD/NAD-binding_dom"/>
</dbReference>
<dbReference type="EMBL" id="CP033169">
    <property type="protein sequence ID" value="AYO29242.1"/>
    <property type="molecule type" value="Genomic_DNA"/>
</dbReference>
<dbReference type="Pfam" id="PF07992">
    <property type="entry name" value="Pyr_redox_2"/>
    <property type="match status" value="1"/>
</dbReference>
<dbReference type="Gene3D" id="3.50.50.60">
    <property type="entry name" value="FAD/NAD(P)-binding domain"/>
    <property type="match status" value="2"/>
</dbReference>
<dbReference type="SUPFAM" id="SSF46548">
    <property type="entry name" value="alpha-helical ferredoxin"/>
    <property type="match status" value="1"/>
</dbReference>
<feature type="domain" description="4Fe-4S ferredoxin-type" evidence="1">
    <location>
        <begin position="16"/>
        <end position="47"/>
    </location>
</feature>
<dbReference type="GO" id="GO:0016491">
    <property type="term" value="F:oxidoreductase activity"/>
    <property type="evidence" value="ECO:0007669"/>
    <property type="project" value="InterPro"/>
</dbReference>
<dbReference type="PRINTS" id="PR00469">
    <property type="entry name" value="PNDRDTASEII"/>
</dbReference>
<dbReference type="GO" id="GO:0051536">
    <property type="term" value="F:iron-sulfur cluster binding"/>
    <property type="evidence" value="ECO:0007669"/>
    <property type="project" value="InterPro"/>
</dbReference>
<sequence length="424" mass="46609">MEGESRMEDRRKFSREQALIEAERCLYCYDAPCEKACPAHVPVPEFIQSVRTGNLKGARNIIREANPFIEICGVICPEFCSEQCIRGKIDTPINVRQLHKFVTDNTDPEENLEPAERTGQKVAIVGGGPAGLSCARELSRLGYKPVILEKDVVGGIPAQEIARTRLDEEIAGKETGFIVKHFVEEVKRAEVEFVGDLLKEYGAVFISTGLEKEQEPDIPGTDLEGVFFAREILKNVRKGQKSPAGRRVGVIGGGNVALETAAVLKAEDPGRDVEVIYRRGLKELKAFREEIEEAVERGVTFQFMAIPREIRGDAKVEGIMVTRARLSEPDESGRRRPEPVENSDFFIPLDTIIIAIGQKAGEKFPEIEKTAAGLIKVNDKLETNIPGVFAGGDMVNGACTVVESVRDGKKAAASIAEYLERGKA</sequence>
<dbReference type="PRINTS" id="PR00368">
    <property type="entry name" value="FADPNR"/>
</dbReference>